<dbReference type="OrthoDB" id="8251550at2"/>
<keyword evidence="1" id="KW-0240">DNA-directed RNA polymerase</keyword>
<accession>A0A1M5YNI8</accession>
<keyword evidence="1" id="KW-0804">Transcription</keyword>
<dbReference type="EMBL" id="LT670817">
    <property type="protein sequence ID" value="SHI13667.1"/>
    <property type="molecule type" value="Genomic_DNA"/>
</dbReference>
<gene>
    <name evidence="1" type="ORF">SAMN05443248_8572</name>
</gene>
<reference evidence="1 2" key="1">
    <citation type="submission" date="2016-11" db="EMBL/GenBank/DDBJ databases">
        <authorList>
            <person name="Jaros S."/>
            <person name="Januszkiewicz K."/>
            <person name="Wedrychowicz H."/>
        </authorList>
    </citation>
    <scope>NUCLEOTIDE SEQUENCE [LARGE SCALE GENOMIC DNA]</scope>
    <source>
        <strain evidence="1 2">GAS138</strain>
    </source>
</reference>
<dbReference type="RefSeq" id="WP_079606570.1">
    <property type="nucleotide sequence ID" value="NZ_LT670817.1"/>
</dbReference>
<sequence>MDDVTEPPITDLALPDADYLDYDEVIAAIDALSALDRARLDRLELRHLGGTDYVEGDLLHEAVCSAILEDKKCPRTTPFIAFLAQSMRNIAGRQRKKLRRQVPIDGGATRDDDSDDFDIEDDSPGAEVQIIRAENDKRAAEVWATLEPHYRGDEEMQLMLLGWEESMRGKELREFVGVTQERLDYIAKRVRRIAAKHYPKGWPL</sequence>
<protein>
    <submittedName>
        <fullName evidence="1">DNA-directed RNA polymerase specialized sigma subunit, sigma24 family</fullName>
    </submittedName>
</protein>
<dbReference type="Proteomes" id="UP000189796">
    <property type="component" value="Chromosome I"/>
</dbReference>
<dbReference type="GO" id="GO:0000428">
    <property type="term" value="C:DNA-directed RNA polymerase complex"/>
    <property type="evidence" value="ECO:0007669"/>
    <property type="project" value="UniProtKB-KW"/>
</dbReference>
<proteinExistence type="predicted"/>
<name>A0A1M5YNI8_9BRAD</name>
<evidence type="ECO:0000313" key="1">
    <source>
        <dbReference type="EMBL" id="SHI13667.1"/>
    </source>
</evidence>
<evidence type="ECO:0000313" key="2">
    <source>
        <dbReference type="Proteomes" id="UP000189796"/>
    </source>
</evidence>
<dbReference type="AlphaFoldDB" id="A0A1M5YNI8"/>
<organism evidence="1 2">
    <name type="scientific">Bradyrhizobium erythrophlei</name>
    <dbReference type="NCBI Taxonomy" id="1437360"/>
    <lineage>
        <taxon>Bacteria</taxon>
        <taxon>Pseudomonadati</taxon>
        <taxon>Pseudomonadota</taxon>
        <taxon>Alphaproteobacteria</taxon>
        <taxon>Hyphomicrobiales</taxon>
        <taxon>Nitrobacteraceae</taxon>
        <taxon>Bradyrhizobium</taxon>
    </lineage>
</organism>